<feature type="region of interest" description="Disordered" evidence="1">
    <location>
        <begin position="1"/>
        <end position="64"/>
    </location>
</feature>
<reference evidence="2 3" key="1">
    <citation type="submission" date="2014-09" db="EMBL/GenBank/DDBJ databases">
        <authorList>
            <person name="Magalhaes I.L.F."/>
            <person name="Oliveira U."/>
            <person name="Santos F.R."/>
            <person name="Vidigal T.H.D.A."/>
            <person name="Brescovit A.D."/>
            <person name="Santos A.J."/>
        </authorList>
    </citation>
    <scope>NUCLEOTIDE SEQUENCE [LARGE SCALE GENOMIC DNA]</scope>
</reference>
<organism evidence="2 3">
    <name type="scientific">Ceraceosorus bombacis</name>
    <dbReference type="NCBI Taxonomy" id="401625"/>
    <lineage>
        <taxon>Eukaryota</taxon>
        <taxon>Fungi</taxon>
        <taxon>Dikarya</taxon>
        <taxon>Basidiomycota</taxon>
        <taxon>Ustilaginomycotina</taxon>
        <taxon>Exobasidiomycetes</taxon>
        <taxon>Ceraceosorales</taxon>
        <taxon>Ceraceosoraceae</taxon>
        <taxon>Ceraceosorus</taxon>
    </lineage>
</organism>
<name>A0A0P1BEU8_9BASI</name>
<evidence type="ECO:0000313" key="3">
    <source>
        <dbReference type="Proteomes" id="UP000054845"/>
    </source>
</evidence>
<evidence type="ECO:0000256" key="1">
    <source>
        <dbReference type="SAM" id="MobiDB-lite"/>
    </source>
</evidence>
<dbReference type="AlphaFoldDB" id="A0A0P1BEU8"/>
<proteinExistence type="predicted"/>
<accession>A0A0P1BEU8</accession>
<keyword evidence="3" id="KW-1185">Reference proteome</keyword>
<feature type="compositionally biased region" description="Polar residues" evidence="1">
    <location>
        <begin position="93"/>
        <end position="120"/>
    </location>
</feature>
<protein>
    <submittedName>
        <fullName evidence="2">Uncharacterized protein</fullName>
    </submittedName>
</protein>
<feature type="region of interest" description="Disordered" evidence="1">
    <location>
        <begin position="92"/>
        <end position="123"/>
    </location>
</feature>
<evidence type="ECO:0000313" key="2">
    <source>
        <dbReference type="EMBL" id="CEH14407.1"/>
    </source>
</evidence>
<dbReference type="EMBL" id="CCYA01000243">
    <property type="protein sequence ID" value="CEH14407.1"/>
    <property type="molecule type" value="Genomic_DNA"/>
</dbReference>
<feature type="compositionally biased region" description="Polar residues" evidence="1">
    <location>
        <begin position="39"/>
        <end position="48"/>
    </location>
</feature>
<sequence length="347" mass="37389">MNQTQVHVAPQDLVSKGPAGTQSTLAKPREHPVPFDSPWDQSASSPASSRDFGSPGAVDWSSDQPAHQFKEELDWLANIDLFGPLHNDPIVPNSLQLTQPSQTASQQLADPSPMDSQASKHSSEKAAAFLRTYASENPTDDTFVLSPLIASQERVEIASQLSYGSTSPSERVASPVSLYHKHDRQAEEHVPVPTAGITSASTTLPKKTCSSAKLSPRATLLGVDNDVVVATHHHFFFGPAACHGLDRLSVHVSALRRPGHPRSYAKERIGHASYSHASSPHLSMRVPPAFLIRVALDNASETALELIVPSSSFSTSSSPALLRPRQLAVPASTFDQNFHRHSVSVSF</sequence>
<dbReference type="OrthoDB" id="8117402at2759"/>
<dbReference type="Proteomes" id="UP000054845">
    <property type="component" value="Unassembled WGS sequence"/>
</dbReference>